<evidence type="ECO:0000313" key="1">
    <source>
        <dbReference type="EMBL" id="TDM01414.1"/>
    </source>
</evidence>
<dbReference type="RefSeq" id="WP_133430134.1">
    <property type="nucleotide sequence ID" value="NZ_BMCC01000001.1"/>
</dbReference>
<dbReference type="Proteomes" id="UP000295328">
    <property type="component" value="Unassembled WGS sequence"/>
</dbReference>
<keyword evidence="2" id="KW-1185">Reference proteome</keyword>
<sequence>MISTERIYEIEEKDFLGIFQKAWTHGPSATIGGFPAGQKAHPVAVIRYEGRLREVYPAQVEFKEGMKND</sequence>
<protein>
    <submittedName>
        <fullName evidence="1">Uncharacterized protein</fullName>
    </submittedName>
</protein>
<dbReference type="OrthoDB" id="3027960at2"/>
<dbReference type="EMBL" id="SCWE01000003">
    <property type="protein sequence ID" value="TDM01414.1"/>
    <property type="molecule type" value="Genomic_DNA"/>
</dbReference>
<dbReference type="AlphaFoldDB" id="A0A4V3BDU6"/>
<gene>
    <name evidence="1" type="ORF">ERX37_07890</name>
</gene>
<accession>A0A4V3BDU6</accession>
<name>A0A4V3BDU6_9STAP</name>
<proteinExistence type="predicted"/>
<evidence type="ECO:0000313" key="2">
    <source>
        <dbReference type="Proteomes" id="UP000295328"/>
    </source>
</evidence>
<comment type="caution">
    <text evidence="1">The sequence shown here is derived from an EMBL/GenBank/DDBJ whole genome shotgun (WGS) entry which is preliminary data.</text>
</comment>
<reference evidence="1 2" key="1">
    <citation type="submission" date="2019-01" db="EMBL/GenBank/DDBJ databases">
        <title>Draft genome sequences of the type strains of six Macrococcus species.</title>
        <authorList>
            <person name="Mazhar S."/>
            <person name="Altermann E."/>
            <person name="Hill C."/>
            <person name="Mcauliffe O."/>
        </authorList>
    </citation>
    <scope>NUCLEOTIDE SEQUENCE [LARGE SCALE GENOMIC DNA]</scope>
    <source>
        <strain evidence="1 2">CCM4809</strain>
    </source>
</reference>
<organism evidence="1 2">
    <name type="scientific">Macrococcus hajekii</name>
    <dbReference type="NCBI Taxonomy" id="198482"/>
    <lineage>
        <taxon>Bacteria</taxon>
        <taxon>Bacillati</taxon>
        <taxon>Bacillota</taxon>
        <taxon>Bacilli</taxon>
        <taxon>Bacillales</taxon>
        <taxon>Staphylococcaceae</taxon>
        <taxon>Macrococcus</taxon>
    </lineage>
</organism>